<dbReference type="OrthoDB" id="5874910at2759"/>
<gene>
    <name evidence="1" type="ORF">OESDEN_12092</name>
</gene>
<organism evidence="1 2">
    <name type="scientific">Oesophagostomum dentatum</name>
    <name type="common">Nodular worm</name>
    <dbReference type="NCBI Taxonomy" id="61180"/>
    <lineage>
        <taxon>Eukaryota</taxon>
        <taxon>Metazoa</taxon>
        <taxon>Ecdysozoa</taxon>
        <taxon>Nematoda</taxon>
        <taxon>Chromadorea</taxon>
        <taxon>Rhabditida</taxon>
        <taxon>Rhabditina</taxon>
        <taxon>Rhabditomorpha</taxon>
        <taxon>Strongyloidea</taxon>
        <taxon>Strongylidae</taxon>
        <taxon>Oesophagostomum</taxon>
    </lineage>
</organism>
<protein>
    <recommendedName>
        <fullName evidence="3">SCP domain-containing protein</fullName>
    </recommendedName>
</protein>
<evidence type="ECO:0000313" key="2">
    <source>
        <dbReference type="Proteomes" id="UP000053660"/>
    </source>
</evidence>
<reference evidence="1 2" key="1">
    <citation type="submission" date="2014-03" db="EMBL/GenBank/DDBJ databases">
        <title>Draft genome of the hookworm Oesophagostomum dentatum.</title>
        <authorList>
            <person name="Mitreva M."/>
        </authorList>
    </citation>
    <scope>NUCLEOTIDE SEQUENCE [LARGE SCALE GENOMIC DNA]</scope>
    <source>
        <strain evidence="1 2">OD-Hann</strain>
    </source>
</reference>
<evidence type="ECO:0008006" key="3">
    <source>
        <dbReference type="Google" id="ProtNLM"/>
    </source>
</evidence>
<dbReference type="Proteomes" id="UP000053660">
    <property type="component" value="Unassembled WGS sequence"/>
</dbReference>
<dbReference type="SUPFAM" id="SSF55797">
    <property type="entry name" value="PR-1-like"/>
    <property type="match status" value="1"/>
</dbReference>
<accession>A0A0B1SS48</accession>
<sequence>MAWAKTNKLVCSIARCSDEYVTVCRYMEKGNVVRQQVYIPGRLCSMCTSGCDQDGLCS</sequence>
<keyword evidence="2" id="KW-1185">Reference proteome</keyword>
<proteinExistence type="predicted"/>
<dbReference type="Gene3D" id="3.40.33.10">
    <property type="entry name" value="CAP"/>
    <property type="match status" value="1"/>
</dbReference>
<dbReference type="AlphaFoldDB" id="A0A0B1SS48"/>
<name>A0A0B1SS48_OESDE</name>
<dbReference type="EMBL" id="KN556413">
    <property type="protein sequence ID" value="KHJ88118.1"/>
    <property type="molecule type" value="Genomic_DNA"/>
</dbReference>
<dbReference type="InterPro" id="IPR035940">
    <property type="entry name" value="CAP_sf"/>
</dbReference>
<evidence type="ECO:0000313" key="1">
    <source>
        <dbReference type="EMBL" id="KHJ88118.1"/>
    </source>
</evidence>